<keyword evidence="2" id="KW-1133">Transmembrane helix</keyword>
<evidence type="ECO:0008006" key="4">
    <source>
        <dbReference type="Google" id="ProtNLM"/>
    </source>
</evidence>
<feature type="transmembrane region" description="Helical" evidence="2">
    <location>
        <begin position="463"/>
        <end position="481"/>
    </location>
</feature>
<evidence type="ECO:0000256" key="2">
    <source>
        <dbReference type="SAM" id="Phobius"/>
    </source>
</evidence>
<feature type="region of interest" description="Disordered" evidence="1">
    <location>
        <begin position="1"/>
        <end position="84"/>
    </location>
</feature>
<feature type="region of interest" description="Disordered" evidence="1">
    <location>
        <begin position="332"/>
        <end position="356"/>
    </location>
</feature>
<feature type="transmembrane region" description="Helical" evidence="2">
    <location>
        <begin position="419"/>
        <end position="443"/>
    </location>
</feature>
<evidence type="ECO:0000256" key="1">
    <source>
        <dbReference type="SAM" id="MobiDB-lite"/>
    </source>
</evidence>
<feature type="compositionally biased region" description="Basic residues" evidence="1">
    <location>
        <begin position="7"/>
        <end position="17"/>
    </location>
</feature>
<proteinExistence type="predicted"/>
<protein>
    <recommendedName>
        <fullName evidence="4">Transmembrane protein</fullName>
    </recommendedName>
</protein>
<dbReference type="AlphaFoldDB" id="A0A0F7UHD6"/>
<feature type="transmembrane region" description="Helical" evidence="2">
    <location>
        <begin position="488"/>
        <end position="509"/>
    </location>
</feature>
<evidence type="ECO:0000313" key="3">
    <source>
        <dbReference type="EMBL" id="CEL67930.1"/>
    </source>
</evidence>
<accession>A0A0F7UHD6</accession>
<feature type="transmembrane region" description="Helical" evidence="2">
    <location>
        <begin position="592"/>
        <end position="614"/>
    </location>
</feature>
<feature type="compositionally biased region" description="Polar residues" evidence="1">
    <location>
        <begin position="123"/>
        <end position="144"/>
    </location>
</feature>
<feature type="region of interest" description="Disordered" evidence="1">
    <location>
        <begin position="100"/>
        <end position="236"/>
    </location>
</feature>
<sequence>MSVPRLPARKLSTRRRHGDSDDEDVAVSVQRQRPPPVEELDEEADFASSVEDSDDDSDDGVHDPACRTDLYPAQSQRQSGEHRSLTLSLHHAFGIHQLRRQVSTSSSGASQWQEAASPHSGLRQGSHSITKASSNRTGTSSGKQNLDVGATDTPQRDRSPEDALQLRGTGALPSKASLPQGSIESRREGGANPTRGLSGSVPPGHVQAGRNPESEYLPLRGGLETSSSSSPADEWRSFSIAHPPPFTGLSRQPVSSWWGRISEGESNYVLPHVSKELCSDEYGKDNSKQVKCCGFCPLIFTRKGWKMFFSVFWQEDNFDLLLRNYVPEDPQRRQYTSHHSDSEHAGPPSNTMYSAGRAASQHRRLMHVGTSAGQYAGRVAQFSKEPESAVKHKAATRRIMKGYPFVTFRYQPLNRAYNYLLGQVVPVKVIWASLFALIGQALLSVGQTLMALNRTNLLVDVSIRAGVCLGFLAILLVLPLFARFRFRVELIVTCLSVFFFLCCCIFKTWQMIGGRTGPLQLLPSPQAEGEASAGYENLIHDGNNLFEVFAVVVLTASSIRTSLMFYVHMAAALNVVFTCAVKCILTRDAVAIISTATAGYFILCIILLVMYIGYHREVTHRLAFYSWYRAKYRICPPGASRKLSNMATMLR</sequence>
<feature type="compositionally biased region" description="Polar residues" evidence="1">
    <location>
        <begin position="100"/>
        <end position="114"/>
    </location>
</feature>
<organism evidence="3">
    <name type="scientific">Neospora caninum (strain Liverpool)</name>
    <dbReference type="NCBI Taxonomy" id="572307"/>
    <lineage>
        <taxon>Eukaryota</taxon>
        <taxon>Sar</taxon>
        <taxon>Alveolata</taxon>
        <taxon>Apicomplexa</taxon>
        <taxon>Conoidasida</taxon>
        <taxon>Coccidia</taxon>
        <taxon>Eucoccidiorida</taxon>
        <taxon>Eimeriorina</taxon>
        <taxon>Sarcocystidae</taxon>
        <taxon>Neospora</taxon>
    </lineage>
</organism>
<feature type="compositionally biased region" description="Acidic residues" evidence="1">
    <location>
        <begin position="38"/>
        <end position="58"/>
    </location>
</feature>
<gene>
    <name evidence="3" type="ORF">BN1204_037140</name>
</gene>
<dbReference type="EMBL" id="LN714483">
    <property type="protein sequence ID" value="CEL67930.1"/>
    <property type="molecule type" value="Genomic_DNA"/>
</dbReference>
<reference evidence="3" key="1">
    <citation type="journal article" date="2015" name="PLoS ONE">
        <title>Comprehensive Evaluation of Toxoplasma gondii VEG and Neospora caninum LIV Genomes with Tachyzoite Stage Transcriptome and Proteome Defines Novel Transcript Features.</title>
        <authorList>
            <person name="Ramaprasad A."/>
            <person name="Mourier T."/>
            <person name="Naeem R."/>
            <person name="Malas T.B."/>
            <person name="Moussa E."/>
            <person name="Panigrahi A."/>
            <person name="Vermont S.J."/>
            <person name="Otto T.D."/>
            <person name="Wastling J."/>
            <person name="Pain A."/>
        </authorList>
    </citation>
    <scope>NUCLEOTIDE SEQUENCE</scope>
    <source>
        <strain evidence="3">Liverpool</strain>
    </source>
</reference>
<name>A0A0F7UHD6_NEOCL</name>
<keyword evidence="2" id="KW-0812">Transmembrane</keyword>
<feature type="transmembrane region" description="Helical" evidence="2">
    <location>
        <begin position="563"/>
        <end position="585"/>
    </location>
</feature>
<keyword evidence="2" id="KW-0472">Membrane</keyword>